<dbReference type="Proteomes" id="UP000069241">
    <property type="component" value="Chromosome"/>
</dbReference>
<accession>A0A0X8JM82</accession>
<proteinExistence type="predicted"/>
<dbReference type="GO" id="GO:0005886">
    <property type="term" value="C:plasma membrane"/>
    <property type="evidence" value="ECO:0007669"/>
    <property type="project" value="TreeGrafter"/>
</dbReference>
<feature type="transmembrane region" description="Helical" evidence="1">
    <location>
        <begin position="36"/>
        <end position="54"/>
    </location>
</feature>
<gene>
    <name evidence="2" type="ORF">AXF13_14895</name>
</gene>
<evidence type="ECO:0000313" key="3">
    <source>
        <dbReference type="Proteomes" id="UP000069241"/>
    </source>
</evidence>
<dbReference type="RefSeq" id="WP_008682496.1">
    <property type="nucleotide sequence ID" value="NZ_CP014229.1"/>
</dbReference>
<organism evidence="2 3">
    <name type="scientific">Desulfovibrio fairfieldensis</name>
    <dbReference type="NCBI Taxonomy" id="44742"/>
    <lineage>
        <taxon>Bacteria</taxon>
        <taxon>Pseudomonadati</taxon>
        <taxon>Thermodesulfobacteriota</taxon>
        <taxon>Desulfovibrionia</taxon>
        <taxon>Desulfovibrionales</taxon>
        <taxon>Desulfovibrionaceae</taxon>
        <taxon>Desulfovibrio</taxon>
    </lineage>
</organism>
<dbReference type="STRING" id="44742.AXF13_14895"/>
<dbReference type="Pfam" id="PF03956">
    <property type="entry name" value="Lys_export"/>
    <property type="match status" value="1"/>
</dbReference>
<dbReference type="AlphaFoldDB" id="A0A0X8JM82"/>
<keyword evidence="1" id="KW-0472">Membrane</keyword>
<feature type="transmembrane region" description="Helical" evidence="1">
    <location>
        <begin position="95"/>
        <end position="112"/>
    </location>
</feature>
<protein>
    <recommendedName>
        <fullName evidence="4">Lysine exporter LysO family protein</fullName>
    </recommendedName>
</protein>
<name>A0A0X8JM82_9BACT</name>
<dbReference type="PANTHER" id="PTHR35804:SF1">
    <property type="entry name" value="LYSINE EXPORTER LYSO"/>
    <property type="match status" value="1"/>
</dbReference>
<evidence type="ECO:0000256" key="1">
    <source>
        <dbReference type="SAM" id="Phobius"/>
    </source>
</evidence>
<dbReference type="PANTHER" id="PTHR35804">
    <property type="entry name" value="LYSINE EXPORTER LYSO"/>
    <property type="match status" value="1"/>
</dbReference>
<keyword evidence="3" id="KW-1185">Reference proteome</keyword>
<dbReference type="GO" id="GO:0015661">
    <property type="term" value="F:L-lysine efflux transmembrane transporter activity"/>
    <property type="evidence" value="ECO:0007669"/>
    <property type="project" value="InterPro"/>
</dbReference>
<keyword evidence="1" id="KW-1133">Transmembrane helix</keyword>
<sequence length="199" mass="21331">MSGSLLILAFFGAGLGLARLGLIPRYFVEHDATLYVLWLLMGLVGLSIGSDRRLGEILRTLRPRVLLLPLATTVGTFAGVAAASLFLAYSLADCLAVGAGFAYYSLSSIFITQYKGAELGTVALLSNILREILTLVGTPLLVRLLGPLAPISCGGASTMDTTLPIIARYAGRDWIFVSIVHAMILDFSVPFWVIFFCTL</sequence>
<reference evidence="3" key="1">
    <citation type="submission" date="2016-02" db="EMBL/GenBank/DDBJ databases">
        <authorList>
            <person name="Holder M.E."/>
            <person name="Ajami N.J."/>
            <person name="Petrosino J.F."/>
        </authorList>
    </citation>
    <scope>NUCLEOTIDE SEQUENCE [LARGE SCALE GENOMIC DNA]</scope>
    <source>
        <strain evidence="3">CCUG 45958</strain>
    </source>
</reference>
<feature type="transmembrane region" description="Helical" evidence="1">
    <location>
        <begin position="174"/>
        <end position="197"/>
    </location>
</feature>
<dbReference type="InterPro" id="IPR005642">
    <property type="entry name" value="LysO"/>
</dbReference>
<dbReference type="KEGG" id="dfi:AXF13_14895"/>
<keyword evidence="1" id="KW-0812">Transmembrane</keyword>
<evidence type="ECO:0008006" key="4">
    <source>
        <dbReference type="Google" id="ProtNLM"/>
    </source>
</evidence>
<feature type="transmembrane region" description="Helical" evidence="1">
    <location>
        <begin position="66"/>
        <end position="89"/>
    </location>
</feature>
<dbReference type="EMBL" id="CP014229">
    <property type="protein sequence ID" value="AMD91312.1"/>
    <property type="molecule type" value="Genomic_DNA"/>
</dbReference>
<evidence type="ECO:0000313" key="2">
    <source>
        <dbReference type="EMBL" id="AMD91312.1"/>
    </source>
</evidence>